<evidence type="ECO:0000259" key="3">
    <source>
        <dbReference type="Pfam" id="PF00291"/>
    </source>
</evidence>
<sequence length="389" mass="41507">MIDVAEMVVDAPTTWFPLPPTHAQASALARFALHVDDLSLTVRAWRALAKDSALLLPYAAPYPGPLASPLRSLNHHPAQALLPAGLTRAWLKCDDELPLSQSLSDRGMSYAVLSLISDAMIAEGMAHVGQPLMGVDTPGTRTWLSEHQLVIHGPGRDALAAARICQALGLPSRVILQGATPQALLEALQDSGTQVSEPLSSSALAQLKRQAGGFNSSTWWLDTAESFAAFQGYACAALELKQQLFSHDIQPTLRQPVLVFVASSNCLGAAALVRGLKSVFGHCVQAVLVEDSHQLKALPTLCRWPQDGEAAHGSVTSQMGSTALTGMVDAIITVDDRHRRLARLPLPEHTQAQLADDAVGIFAAAAEHLRALPENPPHVVFWLSDCALS</sequence>
<organism evidence="4 5">
    <name type="scientific">Ideonella paludis</name>
    <dbReference type="NCBI Taxonomy" id="1233411"/>
    <lineage>
        <taxon>Bacteria</taxon>
        <taxon>Pseudomonadati</taxon>
        <taxon>Pseudomonadota</taxon>
        <taxon>Betaproteobacteria</taxon>
        <taxon>Burkholderiales</taxon>
        <taxon>Sphaerotilaceae</taxon>
        <taxon>Ideonella</taxon>
    </lineage>
</organism>
<dbReference type="SUPFAM" id="SSF53686">
    <property type="entry name" value="Tryptophan synthase beta subunit-like PLP-dependent enzymes"/>
    <property type="match status" value="1"/>
</dbReference>
<name>A0ABS5E0W4_9BURK</name>
<keyword evidence="2" id="KW-0663">Pyridoxal phosphate</keyword>
<protein>
    <submittedName>
        <fullName evidence="4">Pyridoxal-phosphate dependent enzyme</fullName>
    </submittedName>
</protein>
<comment type="cofactor">
    <cofactor evidence="1">
        <name>pyridoxal 5'-phosphate</name>
        <dbReference type="ChEBI" id="CHEBI:597326"/>
    </cofactor>
</comment>
<evidence type="ECO:0000313" key="4">
    <source>
        <dbReference type="EMBL" id="MBQ0937051.1"/>
    </source>
</evidence>
<evidence type="ECO:0000313" key="5">
    <source>
        <dbReference type="Proteomes" id="UP000672097"/>
    </source>
</evidence>
<reference evidence="4 5" key="1">
    <citation type="submission" date="2021-04" db="EMBL/GenBank/DDBJ databases">
        <title>The genome sequence of type strain Ideonella paludis KCTC 32238.</title>
        <authorList>
            <person name="Liu Y."/>
        </authorList>
    </citation>
    <scope>NUCLEOTIDE SEQUENCE [LARGE SCALE GENOMIC DNA]</scope>
    <source>
        <strain evidence="4 5">KCTC 32238</strain>
    </source>
</reference>
<dbReference type="Proteomes" id="UP000672097">
    <property type="component" value="Unassembled WGS sequence"/>
</dbReference>
<dbReference type="RefSeq" id="WP_210810488.1">
    <property type="nucleotide sequence ID" value="NZ_JAGQDG010000007.1"/>
</dbReference>
<dbReference type="EMBL" id="JAGQDG010000007">
    <property type="protein sequence ID" value="MBQ0937051.1"/>
    <property type="molecule type" value="Genomic_DNA"/>
</dbReference>
<dbReference type="InterPro" id="IPR036052">
    <property type="entry name" value="TrpB-like_PALP_sf"/>
</dbReference>
<feature type="domain" description="Tryptophan synthase beta chain-like PALP" evidence="3">
    <location>
        <begin position="88"/>
        <end position="384"/>
    </location>
</feature>
<evidence type="ECO:0000256" key="1">
    <source>
        <dbReference type="ARBA" id="ARBA00001933"/>
    </source>
</evidence>
<accession>A0ABS5E0W4</accession>
<gene>
    <name evidence="4" type="ORF">KAK11_17115</name>
</gene>
<proteinExistence type="predicted"/>
<dbReference type="Gene3D" id="3.40.50.1100">
    <property type="match status" value="2"/>
</dbReference>
<dbReference type="Pfam" id="PF00291">
    <property type="entry name" value="PALP"/>
    <property type="match status" value="1"/>
</dbReference>
<comment type="caution">
    <text evidence="4">The sequence shown here is derived from an EMBL/GenBank/DDBJ whole genome shotgun (WGS) entry which is preliminary data.</text>
</comment>
<evidence type="ECO:0000256" key="2">
    <source>
        <dbReference type="ARBA" id="ARBA00022898"/>
    </source>
</evidence>
<dbReference type="InterPro" id="IPR001926">
    <property type="entry name" value="TrpB-like_PALP"/>
</dbReference>
<keyword evidence="5" id="KW-1185">Reference proteome</keyword>